<protein>
    <submittedName>
        <fullName evidence="1">Uncharacterized protein</fullName>
    </submittedName>
</protein>
<dbReference type="VEuPathDB" id="FungiDB:I7I53_01406"/>
<reference evidence="1" key="1">
    <citation type="submission" date="2021-01" db="EMBL/GenBank/DDBJ databases">
        <title>Chromosome-level genome assembly of a human fungal pathogen reveals clustering of transcriptionally co-regulated genes.</title>
        <authorList>
            <person name="Voorhies M."/>
            <person name="Cohen S."/>
            <person name="Shea T.P."/>
            <person name="Petrus S."/>
            <person name="Munoz J.F."/>
            <person name="Poplawski S."/>
            <person name="Goldman W.E."/>
            <person name="Michael T."/>
            <person name="Cuomo C.A."/>
            <person name="Sil A."/>
            <person name="Beyhan S."/>
        </authorList>
    </citation>
    <scope>NUCLEOTIDE SEQUENCE</scope>
    <source>
        <strain evidence="1">H88</strain>
    </source>
</reference>
<dbReference type="EMBL" id="CP069104">
    <property type="protein sequence ID" value="QSS53979.1"/>
    <property type="molecule type" value="Genomic_DNA"/>
</dbReference>
<evidence type="ECO:0000313" key="1">
    <source>
        <dbReference type="EMBL" id="QSS53979.1"/>
    </source>
</evidence>
<evidence type="ECO:0000313" key="2">
    <source>
        <dbReference type="Proteomes" id="UP000663419"/>
    </source>
</evidence>
<gene>
    <name evidence="1" type="ORF">I7I53_01406</name>
</gene>
<proteinExistence type="predicted"/>
<name>A0A8A1LIY1_AJEC8</name>
<organism evidence="1 2">
    <name type="scientific">Ajellomyces capsulatus (strain H88)</name>
    <name type="common">Darling's disease fungus</name>
    <name type="synonym">Histoplasma capsulatum</name>
    <dbReference type="NCBI Taxonomy" id="544711"/>
    <lineage>
        <taxon>Eukaryota</taxon>
        <taxon>Fungi</taxon>
        <taxon>Dikarya</taxon>
        <taxon>Ascomycota</taxon>
        <taxon>Pezizomycotina</taxon>
        <taxon>Eurotiomycetes</taxon>
        <taxon>Eurotiomycetidae</taxon>
        <taxon>Onygenales</taxon>
        <taxon>Ajellomycetaceae</taxon>
        <taxon>Histoplasma</taxon>
    </lineage>
</organism>
<dbReference type="AlphaFoldDB" id="A0A8A1LIY1"/>
<accession>A0A8A1LIY1</accession>
<sequence>MQASSIAMALPPANAALNFLAYCARHLSIASKTTKFMSRTAAPTWYSRV</sequence>
<dbReference type="Proteomes" id="UP000663419">
    <property type="component" value="Chromosome 3"/>
</dbReference>